<name>A0AAW9S8C9_9BACT</name>
<dbReference type="EMBL" id="JBDKWZ010000003">
    <property type="protein sequence ID" value="MEN7547578.1"/>
    <property type="molecule type" value="Genomic_DNA"/>
</dbReference>
<evidence type="ECO:0000256" key="2">
    <source>
        <dbReference type="SAM" id="SignalP"/>
    </source>
</evidence>
<dbReference type="AlphaFoldDB" id="A0AAW9S8C9"/>
<dbReference type="Proteomes" id="UP001403385">
    <property type="component" value="Unassembled WGS sequence"/>
</dbReference>
<organism evidence="3 4">
    <name type="scientific">Rapidithrix thailandica</name>
    <dbReference type="NCBI Taxonomy" id="413964"/>
    <lineage>
        <taxon>Bacteria</taxon>
        <taxon>Pseudomonadati</taxon>
        <taxon>Bacteroidota</taxon>
        <taxon>Cytophagia</taxon>
        <taxon>Cytophagales</taxon>
        <taxon>Flammeovirgaceae</taxon>
        <taxon>Rapidithrix</taxon>
    </lineage>
</organism>
<reference evidence="3 4" key="1">
    <citation type="submission" date="2024-04" db="EMBL/GenBank/DDBJ databases">
        <title>Novel genus in family Flammeovirgaceae.</title>
        <authorList>
            <person name="Nguyen T.H."/>
            <person name="Vuong T.Q."/>
            <person name="Le H."/>
            <person name="Kim S.-G."/>
        </authorList>
    </citation>
    <scope>NUCLEOTIDE SEQUENCE [LARGE SCALE GENOMIC DNA]</scope>
    <source>
        <strain evidence="3 4">JCM 23209</strain>
    </source>
</reference>
<feature type="region of interest" description="Disordered" evidence="1">
    <location>
        <begin position="25"/>
        <end position="45"/>
    </location>
</feature>
<proteinExistence type="predicted"/>
<sequence length="202" mass="23437">MKRFLLCFCILWSACSQVAEKNTKQASEQTEPSPEKLEPSSQNETQATSFQQLLSNVSSQKLPYTDSTNFDNFNKEDYLTKEQMRLLQLHKIYPEMDKEGFTLKAVLSYRLDLSVEYTTLVVIVFKGDHEMESQLINYDTQEQLIDHLTISYDEIAEGWSRKESLVGKEKITVTDILWMEEKQVEITEYLLDTKGNINPVKS</sequence>
<evidence type="ECO:0000313" key="4">
    <source>
        <dbReference type="Proteomes" id="UP001403385"/>
    </source>
</evidence>
<gene>
    <name evidence="3" type="ORF">AAG747_06655</name>
</gene>
<accession>A0AAW9S8C9</accession>
<evidence type="ECO:0008006" key="5">
    <source>
        <dbReference type="Google" id="ProtNLM"/>
    </source>
</evidence>
<protein>
    <recommendedName>
        <fullName evidence="5">Lipoprotein</fullName>
    </recommendedName>
</protein>
<dbReference type="PROSITE" id="PS51257">
    <property type="entry name" value="PROKAR_LIPOPROTEIN"/>
    <property type="match status" value="1"/>
</dbReference>
<feature type="chain" id="PRO_5043835855" description="Lipoprotein" evidence="2">
    <location>
        <begin position="19"/>
        <end position="202"/>
    </location>
</feature>
<keyword evidence="4" id="KW-1185">Reference proteome</keyword>
<comment type="caution">
    <text evidence="3">The sequence shown here is derived from an EMBL/GenBank/DDBJ whole genome shotgun (WGS) entry which is preliminary data.</text>
</comment>
<keyword evidence="2" id="KW-0732">Signal</keyword>
<evidence type="ECO:0000256" key="1">
    <source>
        <dbReference type="SAM" id="MobiDB-lite"/>
    </source>
</evidence>
<feature type="signal peptide" evidence="2">
    <location>
        <begin position="1"/>
        <end position="18"/>
    </location>
</feature>
<evidence type="ECO:0000313" key="3">
    <source>
        <dbReference type="EMBL" id="MEN7547578.1"/>
    </source>
</evidence>
<dbReference type="RefSeq" id="WP_346820365.1">
    <property type="nucleotide sequence ID" value="NZ_JBDKWZ010000003.1"/>
</dbReference>